<evidence type="ECO:0000313" key="2">
    <source>
        <dbReference type="Proteomes" id="UP000187406"/>
    </source>
</evidence>
<reference evidence="2" key="1">
    <citation type="submission" date="2016-04" db="EMBL/GenBank/DDBJ databases">
        <title>Cephalotus genome sequencing.</title>
        <authorList>
            <person name="Fukushima K."/>
            <person name="Hasebe M."/>
            <person name="Fang X."/>
        </authorList>
    </citation>
    <scope>NUCLEOTIDE SEQUENCE [LARGE SCALE GENOMIC DNA]</scope>
    <source>
        <strain evidence="2">cv. St1</strain>
    </source>
</reference>
<protein>
    <recommendedName>
        <fullName evidence="3">F-box associated domain-containing protein</fullName>
    </recommendedName>
</protein>
<evidence type="ECO:0000313" key="1">
    <source>
        <dbReference type="EMBL" id="GAV80545.1"/>
    </source>
</evidence>
<dbReference type="InParanoid" id="A0A1Q3CK09"/>
<dbReference type="PANTHER" id="PTHR31672:SF13">
    <property type="entry name" value="F-BOX PROTEIN CPR30-LIKE"/>
    <property type="match status" value="1"/>
</dbReference>
<keyword evidence="2" id="KW-1185">Reference proteome</keyword>
<sequence>MTTLWNPVTREFKRLQPPRIPNLKPKKFNRITQIGFDSKTNDYKVLYSLNADSWKETQFDFSVRRSNRTFNIVNYVHYRTDKYVLAFDMVDEFWKLSMPPFDLSSKYGCDFVGVLNGNLAVVSSTYVEWINRKGTKISVDIWVMKEYGVQESWTIHHWTYIFTLFNNGIVEEWWYETH</sequence>
<dbReference type="Proteomes" id="UP000187406">
    <property type="component" value="Unassembled WGS sequence"/>
</dbReference>
<evidence type="ECO:0008006" key="3">
    <source>
        <dbReference type="Google" id="ProtNLM"/>
    </source>
</evidence>
<dbReference type="OrthoDB" id="1867629at2759"/>
<comment type="caution">
    <text evidence="1">The sequence shown here is derived from an EMBL/GenBank/DDBJ whole genome shotgun (WGS) entry which is preliminary data.</text>
</comment>
<accession>A0A1Q3CK09</accession>
<name>A0A1Q3CK09_CEPFO</name>
<organism evidence="1 2">
    <name type="scientific">Cephalotus follicularis</name>
    <name type="common">Albany pitcher plant</name>
    <dbReference type="NCBI Taxonomy" id="3775"/>
    <lineage>
        <taxon>Eukaryota</taxon>
        <taxon>Viridiplantae</taxon>
        <taxon>Streptophyta</taxon>
        <taxon>Embryophyta</taxon>
        <taxon>Tracheophyta</taxon>
        <taxon>Spermatophyta</taxon>
        <taxon>Magnoliopsida</taxon>
        <taxon>eudicotyledons</taxon>
        <taxon>Gunneridae</taxon>
        <taxon>Pentapetalae</taxon>
        <taxon>rosids</taxon>
        <taxon>fabids</taxon>
        <taxon>Oxalidales</taxon>
        <taxon>Cephalotaceae</taxon>
        <taxon>Cephalotus</taxon>
    </lineage>
</organism>
<dbReference type="PANTHER" id="PTHR31672">
    <property type="entry name" value="BNACNNG10540D PROTEIN"/>
    <property type="match status" value="1"/>
</dbReference>
<dbReference type="EMBL" id="BDDD01002206">
    <property type="protein sequence ID" value="GAV80545.1"/>
    <property type="molecule type" value="Genomic_DNA"/>
</dbReference>
<gene>
    <name evidence="1" type="ORF">CFOL_v3_24006</name>
</gene>
<proteinExistence type="predicted"/>
<dbReference type="AlphaFoldDB" id="A0A1Q3CK09"/>
<dbReference type="InterPro" id="IPR050796">
    <property type="entry name" value="SCF_F-box_component"/>
</dbReference>